<dbReference type="Gene3D" id="1.25.40.390">
    <property type="match status" value="1"/>
</dbReference>
<feature type="domain" description="SusD-like N-terminal" evidence="7">
    <location>
        <begin position="46"/>
        <end position="220"/>
    </location>
</feature>
<dbReference type="EMBL" id="CAJRAU010000001">
    <property type="protein sequence ID" value="CAG5068055.1"/>
    <property type="molecule type" value="Genomic_DNA"/>
</dbReference>
<proteinExistence type="inferred from homology"/>
<evidence type="ECO:0000256" key="4">
    <source>
        <dbReference type="ARBA" id="ARBA00023136"/>
    </source>
</evidence>
<reference evidence="8 9" key="1">
    <citation type="submission" date="2021-04" db="EMBL/GenBank/DDBJ databases">
        <authorList>
            <person name="Rodrigo-Torres L."/>
            <person name="Arahal R. D."/>
            <person name="Lucena T."/>
        </authorList>
    </citation>
    <scope>NUCLEOTIDE SEQUENCE [LARGE SCALE GENOMIC DNA]</scope>
    <source>
        <strain evidence="8 9">CECT 9623</strain>
    </source>
</reference>
<dbReference type="SUPFAM" id="SSF48452">
    <property type="entry name" value="TPR-like"/>
    <property type="match status" value="1"/>
</dbReference>
<keyword evidence="9" id="KW-1185">Reference proteome</keyword>
<comment type="caution">
    <text evidence="8">The sequence shown here is derived from an EMBL/GenBank/DDBJ whole genome shotgun (WGS) entry which is preliminary data.</text>
</comment>
<dbReference type="CDD" id="cd08977">
    <property type="entry name" value="SusD"/>
    <property type="match status" value="1"/>
</dbReference>
<dbReference type="RefSeq" id="WP_215232175.1">
    <property type="nucleotide sequence ID" value="NZ_CAJRAU010000001.1"/>
</dbReference>
<evidence type="ECO:0000256" key="3">
    <source>
        <dbReference type="ARBA" id="ARBA00022729"/>
    </source>
</evidence>
<dbReference type="InterPro" id="IPR012944">
    <property type="entry name" value="SusD_RagB_dom"/>
</dbReference>
<protein>
    <submittedName>
        <fullName evidence="8">SusD-like protein P2</fullName>
    </submittedName>
</protein>
<dbReference type="InterPro" id="IPR033985">
    <property type="entry name" value="SusD-like_N"/>
</dbReference>
<accession>A0ABN7R1L8</accession>
<evidence type="ECO:0000256" key="1">
    <source>
        <dbReference type="ARBA" id="ARBA00004442"/>
    </source>
</evidence>
<gene>
    <name evidence="8" type="ORF">DYBT9623_00783</name>
</gene>
<sequence length="486" mass="53882">MDIRNNLIKCFAALALGLAGCEDKLLNPTPESVLTANNFYKTANDINQAVLGIYNNLQNRRASDYLLMEVPGDNLYMSTNTTIAGSNDVDFLTLNSDNALTAAFWNTTYNGVFRANSVLLNIDNPVNYAAGAKDQYIGEAKFMRALYYFDLVRIFGGVPKVTEKISISEAAALPKSSEEEIYAQIIADLTDAAAKLPLRNAIATGRASRGAAVGLLGKVYVYRKDYANAKTQFERLIKDFDYALVNDFASLWQLGTEDNSEILFTVKYIDGTNGHSLSTNYAPNGGIVGVTDRGAETSLPSWSLMKKYEEGDKRKAATIQEWWVSPAQPNAPAIWYPYVSKYAVKHSYGASGIDIPVLRFADVVLLYAETLNALGDKPGALTQLNRVRQRAFGNATHNYKGNEAADLMDLILLERQLELAYENERWFDLVRTGKFLTVMKQEERLYNYASKTPVVVNLSPQPFMSVYPIPQAQIDLSSGLKQNNGY</sequence>
<dbReference type="Proteomes" id="UP000679725">
    <property type="component" value="Unassembled WGS sequence"/>
</dbReference>
<comment type="subcellular location">
    <subcellularLocation>
        <location evidence="1">Cell outer membrane</location>
    </subcellularLocation>
</comment>
<evidence type="ECO:0000256" key="5">
    <source>
        <dbReference type="ARBA" id="ARBA00023237"/>
    </source>
</evidence>
<evidence type="ECO:0000259" key="7">
    <source>
        <dbReference type="Pfam" id="PF14322"/>
    </source>
</evidence>
<keyword evidence="4" id="KW-0472">Membrane</keyword>
<comment type="similarity">
    <text evidence="2">Belongs to the SusD family.</text>
</comment>
<dbReference type="InterPro" id="IPR011990">
    <property type="entry name" value="TPR-like_helical_dom_sf"/>
</dbReference>
<keyword evidence="5" id="KW-0998">Cell outer membrane</keyword>
<dbReference type="PROSITE" id="PS51257">
    <property type="entry name" value="PROKAR_LIPOPROTEIN"/>
    <property type="match status" value="1"/>
</dbReference>
<dbReference type="Pfam" id="PF14322">
    <property type="entry name" value="SusD-like_3"/>
    <property type="match status" value="1"/>
</dbReference>
<feature type="domain" description="RagB/SusD" evidence="6">
    <location>
        <begin position="341"/>
        <end position="486"/>
    </location>
</feature>
<evidence type="ECO:0000256" key="2">
    <source>
        <dbReference type="ARBA" id="ARBA00006275"/>
    </source>
</evidence>
<organism evidence="8 9">
    <name type="scientific">Dyadobacter linearis</name>
    <dbReference type="NCBI Taxonomy" id="2823330"/>
    <lineage>
        <taxon>Bacteria</taxon>
        <taxon>Pseudomonadati</taxon>
        <taxon>Bacteroidota</taxon>
        <taxon>Cytophagia</taxon>
        <taxon>Cytophagales</taxon>
        <taxon>Spirosomataceae</taxon>
        <taxon>Dyadobacter</taxon>
    </lineage>
</organism>
<name>A0ABN7R1L8_9BACT</name>
<evidence type="ECO:0000259" key="6">
    <source>
        <dbReference type="Pfam" id="PF07980"/>
    </source>
</evidence>
<dbReference type="Pfam" id="PF07980">
    <property type="entry name" value="SusD_RagB"/>
    <property type="match status" value="1"/>
</dbReference>
<evidence type="ECO:0000313" key="9">
    <source>
        <dbReference type="Proteomes" id="UP000679725"/>
    </source>
</evidence>
<keyword evidence="3" id="KW-0732">Signal</keyword>
<evidence type="ECO:0000313" key="8">
    <source>
        <dbReference type="EMBL" id="CAG5068055.1"/>
    </source>
</evidence>